<dbReference type="Proteomes" id="UP001141552">
    <property type="component" value="Unassembled WGS sequence"/>
</dbReference>
<comment type="caution">
    <text evidence="1">The sequence shown here is derived from an EMBL/GenBank/DDBJ whole genome shotgun (WGS) entry which is preliminary data.</text>
</comment>
<gene>
    <name evidence="1" type="ORF">Tsubulata_033681</name>
</gene>
<protein>
    <submittedName>
        <fullName evidence="1">Uncharacterized protein</fullName>
    </submittedName>
</protein>
<keyword evidence="2" id="KW-1185">Reference proteome</keyword>
<accession>A0A9Q0GC80</accession>
<evidence type="ECO:0000313" key="1">
    <source>
        <dbReference type="EMBL" id="KAJ4847152.1"/>
    </source>
</evidence>
<proteinExistence type="predicted"/>
<dbReference type="AlphaFoldDB" id="A0A9Q0GC80"/>
<reference evidence="1" key="1">
    <citation type="submission" date="2022-02" db="EMBL/GenBank/DDBJ databases">
        <authorList>
            <person name="Henning P.M."/>
            <person name="McCubbin A.G."/>
            <person name="Shore J.S."/>
        </authorList>
    </citation>
    <scope>NUCLEOTIDE SEQUENCE</scope>
    <source>
        <strain evidence="1">F60SS</strain>
        <tissue evidence="1">Leaves</tissue>
    </source>
</reference>
<organism evidence="1 2">
    <name type="scientific">Turnera subulata</name>
    <dbReference type="NCBI Taxonomy" id="218843"/>
    <lineage>
        <taxon>Eukaryota</taxon>
        <taxon>Viridiplantae</taxon>
        <taxon>Streptophyta</taxon>
        <taxon>Embryophyta</taxon>
        <taxon>Tracheophyta</taxon>
        <taxon>Spermatophyta</taxon>
        <taxon>Magnoliopsida</taxon>
        <taxon>eudicotyledons</taxon>
        <taxon>Gunneridae</taxon>
        <taxon>Pentapetalae</taxon>
        <taxon>rosids</taxon>
        <taxon>fabids</taxon>
        <taxon>Malpighiales</taxon>
        <taxon>Passifloraceae</taxon>
        <taxon>Turnera</taxon>
    </lineage>
</organism>
<sequence>MWLATAFIEGVLHHCPSTGCCTFVMSNEAAIEAADLPFLFPINNTKEKLASPVGGGILDKILPPRLAPRALSRLLLLRCRIWVRNLRGSG</sequence>
<dbReference type="EMBL" id="JAKUCV010001244">
    <property type="protein sequence ID" value="KAJ4847152.1"/>
    <property type="molecule type" value="Genomic_DNA"/>
</dbReference>
<reference evidence="1" key="2">
    <citation type="journal article" date="2023" name="Plants (Basel)">
        <title>Annotation of the Turnera subulata (Passifloraceae) Draft Genome Reveals the S-Locus Evolved after the Divergence of Turneroideae from Passifloroideae in a Stepwise Manner.</title>
        <authorList>
            <person name="Henning P.M."/>
            <person name="Roalson E.H."/>
            <person name="Mir W."/>
            <person name="McCubbin A.G."/>
            <person name="Shore J.S."/>
        </authorList>
    </citation>
    <scope>NUCLEOTIDE SEQUENCE</scope>
    <source>
        <strain evidence="1">F60SS</strain>
    </source>
</reference>
<name>A0A9Q0GC80_9ROSI</name>
<evidence type="ECO:0000313" key="2">
    <source>
        <dbReference type="Proteomes" id="UP001141552"/>
    </source>
</evidence>